<evidence type="ECO:0000259" key="1">
    <source>
        <dbReference type="Pfam" id="PF01717"/>
    </source>
</evidence>
<sequence>MSSQNLLRNPPFRAEHVGSFLRPDELLHVRHAWNNKAATDTELKAAENKAVDQIVQLQQDLGYHGINDGEYRRHMFWGTFWSNLDGMEEIARPDADIFRPYVPDVAAFLEKNYKPGEAVVCTGKIAYNPSASTAHIEQVEYLQRILPKEKHDSIKLTVPAPTWYHLRYKDGQAYPKSVYANDDEYFADVIAVFQKELQVLYDHGLRNVQIDDPNLCYFCNSKMVHDFDNDALNPTTADELFTKYIDVYNQIITAVPKGLHVGVHLCRGNFVNSRHFTEGAYDRIAAELLQRLKVPILYLEFDTERAGGFEPLQRLPTDKRVVLGLVSSKYPKLEEFEATVARVKEAARYIAQGNGQTEAQALDQISVSPQCGFASHSSGNAVTWEDMEAKLKLVRKVADKIWPGEP</sequence>
<dbReference type="RefSeq" id="XP_040698406.1">
    <property type="nucleotide sequence ID" value="XM_040852843.1"/>
</dbReference>
<dbReference type="InterPro" id="IPR002629">
    <property type="entry name" value="Met_Synth_C/arc"/>
</dbReference>
<dbReference type="InterPro" id="IPR038071">
    <property type="entry name" value="UROD/MetE-like_sf"/>
</dbReference>
<dbReference type="Gene3D" id="3.20.20.210">
    <property type="match status" value="1"/>
</dbReference>
<dbReference type="SUPFAM" id="SSF51726">
    <property type="entry name" value="UROD/MetE-like"/>
    <property type="match status" value="1"/>
</dbReference>
<dbReference type="CDD" id="cd03311">
    <property type="entry name" value="CIMS_C_terminal_like"/>
    <property type="match status" value="1"/>
</dbReference>
<feature type="domain" description="Cobalamin-independent methionine synthase MetE C-terminal/archaeal" evidence="1">
    <location>
        <begin position="183"/>
        <end position="399"/>
    </location>
</feature>
<dbReference type="PANTHER" id="PTHR43844">
    <property type="entry name" value="METHIONINE SYNTHASE"/>
    <property type="match status" value="1"/>
</dbReference>
<dbReference type="GO" id="GO:0009086">
    <property type="term" value="P:methionine biosynthetic process"/>
    <property type="evidence" value="ECO:0007669"/>
    <property type="project" value="InterPro"/>
</dbReference>
<dbReference type="EMBL" id="KV878594">
    <property type="protein sequence ID" value="OJJ54600.1"/>
    <property type="molecule type" value="Genomic_DNA"/>
</dbReference>
<organism evidence="2 3">
    <name type="scientific">Aspergillus sydowii CBS 593.65</name>
    <dbReference type="NCBI Taxonomy" id="1036612"/>
    <lineage>
        <taxon>Eukaryota</taxon>
        <taxon>Fungi</taxon>
        <taxon>Dikarya</taxon>
        <taxon>Ascomycota</taxon>
        <taxon>Pezizomycotina</taxon>
        <taxon>Eurotiomycetes</taxon>
        <taxon>Eurotiomycetidae</taxon>
        <taxon>Eurotiales</taxon>
        <taxon>Aspergillaceae</taxon>
        <taxon>Aspergillus</taxon>
        <taxon>Aspergillus subgen. Nidulantes</taxon>
    </lineage>
</organism>
<dbReference type="PANTHER" id="PTHR43844:SF2">
    <property type="entry name" value="SYNTHASE, VITAMIN-B12 INDEPENDENT, PUTATIVE (AFU_ORTHOLOGUE AFUA_3G12060)-RELATED"/>
    <property type="match status" value="1"/>
</dbReference>
<evidence type="ECO:0000313" key="2">
    <source>
        <dbReference type="EMBL" id="OJJ54600.1"/>
    </source>
</evidence>
<dbReference type="GO" id="GO:0008270">
    <property type="term" value="F:zinc ion binding"/>
    <property type="evidence" value="ECO:0007669"/>
    <property type="project" value="InterPro"/>
</dbReference>
<name>A0A1L9T574_9EURO</name>
<reference evidence="3" key="1">
    <citation type="journal article" date="2017" name="Genome Biol.">
        <title>Comparative genomics reveals high biological diversity and specific adaptations in the industrially and medically important fungal genus Aspergillus.</title>
        <authorList>
            <person name="de Vries R.P."/>
            <person name="Riley R."/>
            <person name="Wiebenga A."/>
            <person name="Aguilar-Osorio G."/>
            <person name="Amillis S."/>
            <person name="Uchima C.A."/>
            <person name="Anderluh G."/>
            <person name="Asadollahi M."/>
            <person name="Askin M."/>
            <person name="Barry K."/>
            <person name="Battaglia E."/>
            <person name="Bayram O."/>
            <person name="Benocci T."/>
            <person name="Braus-Stromeyer S.A."/>
            <person name="Caldana C."/>
            <person name="Canovas D."/>
            <person name="Cerqueira G.C."/>
            <person name="Chen F."/>
            <person name="Chen W."/>
            <person name="Choi C."/>
            <person name="Clum A."/>
            <person name="Dos Santos R.A."/>
            <person name="Damasio A.R."/>
            <person name="Diallinas G."/>
            <person name="Emri T."/>
            <person name="Fekete E."/>
            <person name="Flipphi M."/>
            <person name="Freyberg S."/>
            <person name="Gallo A."/>
            <person name="Gournas C."/>
            <person name="Habgood R."/>
            <person name="Hainaut M."/>
            <person name="Harispe M.L."/>
            <person name="Henrissat B."/>
            <person name="Hilden K.S."/>
            <person name="Hope R."/>
            <person name="Hossain A."/>
            <person name="Karabika E."/>
            <person name="Karaffa L."/>
            <person name="Karanyi Z."/>
            <person name="Krasevec N."/>
            <person name="Kuo A."/>
            <person name="Kusch H."/>
            <person name="LaButti K."/>
            <person name="Lagendijk E.L."/>
            <person name="Lapidus A."/>
            <person name="Levasseur A."/>
            <person name="Lindquist E."/>
            <person name="Lipzen A."/>
            <person name="Logrieco A.F."/>
            <person name="MacCabe A."/>
            <person name="Maekelae M.R."/>
            <person name="Malavazi I."/>
            <person name="Melin P."/>
            <person name="Meyer V."/>
            <person name="Mielnichuk N."/>
            <person name="Miskei M."/>
            <person name="Molnar A.P."/>
            <person name="Mule G."/>
            <person name="Ngan C.Y."/>
            <person name="Orejas M."/>
            <person name="Orosz E."/>
            <person name="Ouedraogo J.P."/>
            <person name="Overkamp K.M."/>
            <person name="Park H.-S."/>
            <person name="Perrone G."/>
            <person name="Piumi F."/>
            <person name="Punt P.J."/>
            <person name="Ram A.F."/>
            <person name="Ramon A."/>
            <person name="Rauscher S."/>
            <person name="Record E."/>
            <person name="Riano-Pachon D.M."/>
            <person name="Robert V."/>
            <person name="Roehrig J."/>
            <person name="Ruller R."/>
            <person name="Salamov A."/>
            <person name="Salih N.S."/>
            <person name="Samson R.A."/>
            <person name="Sandor E."/>
            <person name="Sanguinetti M."/>
            <person name="Schuetze T."/>
            <person name="Sepcic K."/>
            <person name="Shelest E."/>
            <person name="Sherlock G."/>
            <person name="Sophianopoulou V."/>
            <person name="Squina F.M."/>
            <person name="Sun H."/>
            <person name="Susca A."/>
            <person name="Todd R.B."/>
            <person name="Tsang A."/>
            <person name="Unkles S.E."/>
            <person name="van de Wiele N."/>
            <person name="van Rossen-Uffink D."/>
            <person name="Oliveira J.V."/>
            <person name="Vesth T.C."/>
            <person name="Visser J."/>
            <person name="Yu J.-H."/>
            <person name="Zhou M."/>
            <person name="Andersen M.R."/>
            <person name="Archer D.B."/>
            <person name="Baker S.E."/>
            <person name="Benoit I."/>
            <person name="Brakhage A.A."/>
            <person name="Braus G.H."/>
            <person name="Fischer R."/>
            <person name="Frisvad J.C."/>
            <person name="Goldman G.H."/>
            <person name="Houbraken J."/>
            <person name="Oakley B."/>
            <person name="Pocsi I."/>
            <person name="Scazzocchio C."/>
            <person name="Seiboth B."/>
            <person name="vanKuyk P.A."/>
            <person name="Wortman J."/>
            <person name="Dyer P.S."/>
            <person name="Grigoriev I.V."/>
        </authorList>
    </citation>
    <scope>NUCLEOTIDE SEQUENCE [LARGE SCALE GENOMIC DNA]</scope>
    <source>
        <strain evidence="3">CBS 593.65</strain>
    </source>
</reference>
<dbReference type="Proteomes" id="UP000184356">
    <property type="component" value="Unassembled WGS sequence"/>
</dbReference>
<keyword evidence="3" id="KW-1185">Reference proteome</keyword>
<proteinExistence type="predicted"/>
<dbReference type="VEuPathDB" id="FungiDB:ASPSYDRAFT_93518"/>
<evidence type="ECO:0000313" key="3">
    <source>
        <dbReference type="Proteomes" id="UP000184356"/>
    </source>
</evidence>
<gene>
    <name evidence="2" type="ORF">ASPSYDRAFT_93518</name>
</gene>
<dbReference type="Pfam" id="PF01717">
    <property type="entry name" value="Meth_synt_2"/>
    <property type="match status" value="1"/>
</dbReference>
<dbReference type="GeneID" id="63768916"/>
<dbReference type="GO" id="GO:0003871">
    <property type="term" value="F:5-methyltetrahydropteroyltriglutamate-homocysteine S-methyltransferase activity"/>
    <property type="evidence" value="ECO:0007669"/>
    <property type="project" value="InterPro"/>
</dbReference>
<dbReference type="OrthoDB" id="7772923at2759"/>
<protein>
    <recommendedName>
        <fullName evidence="1">Cobalamin-independent methionine synthase MetE C-terminal/archaeal domain-containing protein</fullName>
    </recommendedName>
</protein>
<dbReference type="AlphaFoldDB" id="A0A1L9T574"/>
<dbReference type="STRING" id="1036612.A0A1L9T574"/>
<accession>A0A1L9T574</accession>